<name>A0A388M376_CHABU</name>
<dbReference type="EMBL" id="BFEA01000705">
    <property type="protein sequence ID" value="GBG88942.1"/>
    <property type="molecule type" value="Genomic_DNA"/>
</dbReference>
<feature type="compositionally biased region" description="Low complexity" evidence="1">
    <location>
        <begin position="342"/>
        <end position="355"/>
    </location>
</feature>
<evidence type="ECO:0000256" key="1">
    <source>
        <dbReference type="SAM" id="MobiDB-lite"/>
    </source>
</evidence>
<feature type="region of interest" description="Disordered" evidence="1">
    <location>
        <begin position="167"/>
        <end position="221"/>
    </location>
</feature>
<dbReference type="Proteomes" id="UP000265515">
    <property type="component" value="Unassembled WGS sequence"/>
</dbReference>
<dbReference type="InterPro" id="IPR044822">
    <property type="entry name" value="Myb_DNA-bind_4"/>
</dbReference>
<proteinExistence type="predicted"/>
<sequence length="578" mass="62894">MLNEGLCSDDGNVGADLTFQLSSSSGAAVTPTRIINPHPDGDCAEQTWVAPCGARDGGQAQMLHDGGGNRYLSSVASVGGGGSGDHRPEWMRSSPASGSGSRTPRRRERHLDASAAGADVERMGRQVWAECRQALRPPGTESITKGVQWLDVNEGDDMADHELYDCDDVDGEEGYNSEELPDIRSFGRKAKGGRGGGRKGSTTRNQRNKKMDDDPKFSDGEGARNFWSVGDTITLMRAKRDQDLYFADMGHNFGRMKTREWKWEDVRVRLDKAGVTRKAVNCGKKWDNLMQQFKKSRPGAIALLASSPQSFLTTFVALLASSSRSSLTTYPISSCLSVVDPCSSSPQRQSSPYCRQCRRGSKSPLLSPNRRGDFSPRGGSASSLLSPYRRRRLSPHGGLAPSLFSPNRLGALSPCRGSASSLFSPYCRGALSLRRGSPRSSLAASRFAAELSRQHEPCQRELPPVVGSGIAHASTAKGGPEVGDMSPRRRGVVRTAVQEAYLLMERKVGREPQKATTTTSSRRRKKRWRRPCLSCVRVAASGCLSKPRAGTRRLWSMLAAMMTSSWNNVARVLLPKPA</sequence>
<feature type="region of interest" description="Disordered" evidence="1">
    <location>
        <begin position="342"/>
        <end position="387"/>
    </location>
</feature>
<reference evidence="3 4" key="1">
    <citation type="journal article" date="2018" name="Cell">
        <title>The Chara Genome: Secondary Complexity and Implications for Plant Terrestrialization.</title>
        <authorList>
            <person name="Nishiyama T."/>
            <person name="Sakayama H."/>
            <person name="Vries J.D."/>
            <person name="Buschmann H."/>
            <person name="Saint-Marcoux D."/>
            <person name="Ullrich K.K."/>
            <person name="Haas F.B."/>
            <person name="Vanderstraeten L."/>
            <person name="Becker D."/>
            <person name="Lang D."/>
            <person name="Vosolsobe S."/>
            <person name="Rombauts S."/>
            <person name="Wilhelmsson P.K.I."/>
            <person name="Janitza P."/>
            <person name="Kern R."/>
            <person name="Heyl A."/>
            <person name="Rumpler F."/>
            <person name="Villalobos L.I.A.C."/>
            <person name="Clay J.M."/>
            <person name="Skokan R."/>
            <person name="Toyoda A."/>
            <person name="Suzuki Y."/>
            <person name="Kagoshima H."/>
            <person name="Schijlen E."/>
            <person name="Tajeshwar N."/>
            <person name="Catarino B."/>
            <person name="Hetherington A.J."/>
            <person name="Saltykova A."/>
            <person name="Bonnot C."/>
            <person name="Breuninger H."/>
            <person name="Symeonidi A."/>
            <person name="Radhakrishnan G.V."/>
            <person name="Van Nieuwerburgh F."/>
            <person name="Deforce D."/>
            <person name="Chang C."/>
            <person name="Karol K.G."/>
            <person name="Hedrich R."/>
            <person name="Ulvskov P."/>
            <person name="Glockner G."/>
            <person name="Delwiche C.F."/>
            <person name="Petrasek J."/>
            <person name="Van de Peer Y."/>
            <person name="Friml J."/>
            <person name="Beilby M."/>
            <person name="Dolan L."/>
            <person name="Kohara Y."/>
            <person name="Sugano S."/>
            <person name="Fujiyama A."/>
            <person name="Delaux P.-M."/>
            <person name="Quint M."/>
            <person name="TheiBen G."/>
            <person name="Hagemann M."/>
            <person name="Harholt J."/>
            <person name="Dunand C."/>
            <person name="Zachgo S."/>
            <person name="Langdale J."/>
            <person name="Maumus F."/>
            <person name="Straeten D.V.D."/>
            <person name="Gould S.B."/>
            <person name="Rensing S.A."/>
        </authorList>
    </citation>
    <scope>NUCLEOTIDE SEQUENCE [LARGE SCALE GENOMIC DNA]</scope>
    <source>
        <strain evidence="3 4">S276</strain>
    </source>
</reference>
<protein>
    <recommendedName>
        <fullName evidence="2">Myb/SANT-like DNA-binding domain-containing protein</fullName>
    </recommendedName>
</protein>
<feature type="domain" description="Myb/SANT-like DNA-binding" evidence="2">
    <location>
        <begin position="224"/>
        <end position="297"/>
    </location>
</feature>
<dbReference type="Gene3D" id="1.10.10.60">
    <property type="entry name" value="Homeodomain-like"/>
    <property type="match status" value="1"/>
</dbReference>
<feature type="compositionally biased region" description="Basic and acidic residues" evidence="1">
    <location>
        <begin position="209"/>
        <end position="221"/>
    </location>
</feature>
<evidence type="ECO:0000313" key="4">
    <source>
        <dbReference type="Proteomes" id="UP000265515"/>
    </source>
</evidence>
<evidence type="ECO:0000259" key="2">
    <source>
        <dbReference type="Pfam" id="PF13837"/>
    </source>
</evidence>
<evidence type="ECO:0000313" key="3">
    <source>
        <dbReference type="EMBL" id="GBG88942.1"/>
    </source>
</evidence>
<keyword evidence="4" id="KW-1185">Reference proteome</keyword>
<dbReference type="Pfam" id="PF13837">
    <property type="entry name" value="Myb_DNA-bind_4"/>
    <property type="match status" value="1"/>
</dbReference>
<feature type="region of interest" description="Disordered" evidence="1">
    <location>
        <begin position="74"/>
        <end position="114"/>
    </location>
</feature>
<feature type="compositionally biased region" description="Acidic residues" evidence="1">
    <location>
        <begin position="167"/>
        <end position="180"/>
    </location>
</feature>
<gene>
    <name evidence="3" type="ORF">CBR_g48552</name>
</gene>
<accession>A0A388M376</accession>
<organism evidence="3 4">
    <name type="scientific">Chara braunii</name>
    <name type="common">Braun's stonewort</name>
    <dbReference type="NCBI Taxonomy" id="69332"/>
    <lineage>
        <taxon>Eukaryota</taxon>
        <taxon>Viridiplantae</taxon>
        <taxon>Streptophyta</taxon>
        <taxon>Charophyceae</taxon>
        <taxon>Charales</taxon>
        <taxon>Characeae</taxon>
        <taxon>Chara</taxon>
    </lineage>
</organism>
<dbReference type="AlphaFoldDB" id="A0A388M376"/>
<dbReference type="Gramene" id="GBG88942">
    <property type="protein sequence ID" value="GBG88942"/>
    <property type="gene ID" value="CBR_g48552"/>
</dbReference>
<comment type="caution">
    <text evidence="3">The sequence shown here is derived from an EMBL/GenBank/DDBJ whole genome shotgun (WGS) entry which is preliminary data.</text>
</comment>